<comment type="similarity">
    <text evidence="1">Belongs to the TRAFAC class myosin-kinesin ATPase superfamily. Kinesin family.</text>
</comment>
<dbReference type="EMBL" id="CAMXCT020002467">
    <property type="protein sequence ID" value="CAL1151717.1"/>
    <property type="molecule type" value="Genomic_DNA"/>
</dbReference>
<dbReference type="InterPro" id="IPR036961">
    <property type="entry name" value="Kinesin_motor_dom_sf"/>
</dbReference>
<dbReference type="Gene3D" id="3.40.850.10">
    <property type="entry name" value="Kinesin motor domain"/>
    <property type="match status" value="1"/>
</dbReference>
<keyword evidence="1" id="KW-0505">Motor protein</keyword>
<dbReference type="GO" id="GO:0007018">
    <property type="term" value="P:microtubule-based movement"/>
    <property type="evidence" value="ECO:0007669"/>
    <property type="project" value="InterPro"/>
</dbReference>
<feature type="non-terminal residue" evidence="4">
    <location>
        <position position="1"/>
    </location>
</feature>
<dbReference type="SUPFAM" id="SSF52540">
    <property type="entry name" value="P-loop containing nucleoside triphosphate hydrolases"/>
    <property type="match status" value="1"/>
</dbReference>
<dbReference type="EMBL" id="CAMXCT030002467">
    <property type="protein sequence ID" value="CAL4785654.1"/>
    <property type="molecule type" value="Genomic_DNA"/>
</dbReference>
<evidence type="ECO:0000313" key="4">
    <source>
        <dbReference type="EMBL" id="CAI3998342.1"/>
    </source>
</evidence>
<dbReference type="GO" id="GO:0003777">
    <property type="term" value="F:microtubule motor activity"/>
    <property type="evidence" value="ECO:0007669"/>
    <property type="project" value="InterPro"/>
</dbReference>
<feature type="domain" description="Kinesin motor" evidence="3">
    <location>
        <begin position="296"/>
        <end position="615"/>
    </location>
</feature>
<dbReference type="EMBL" id="CAMXCT010002467">
    <property type="protein sequence ID" value="CAI3998342.1"/>
    <property type="molecule type" value="Genomic_DNA"/>
</dbReference>
<dbReference type="PROSITE" id="PS50067">
    <property type="entry name" value="KINESIN_MOTOR_2"/>
    <property type="match status" value="1"/>
</dbReference>
<keyword evidence="7" id="KW-1185">Reference proteome</keyword>
<keyword evidence="2" id="KW-0175">Coiled coil</keyword>
<evidence type="ECO:0000259" key="3">
    <source>
        <dbReference type="PROSITE" id="PS50067"/>
    </source>
</evidence>
<dbReference type="Proteomes" id="UP001152797">
    <property type="component" value="Unassembled WGS sequence"/>
</dbReference>
<evidence type="ECO:0000313" key="6">
    <source>
        <dbReference type="EMBL" id="CAL4785654.1"/>
    </source>
</evidence>
<feature type="coiled-coil region" evidence="2">
    <location>
        <begin position="33"/>
        <end position="67"/>
    </location>
</feature>
<dbReference type="InterPro" id="IPR001752">
    <property type="entry name" value="Kinesin_motor_dom"/>
</dbReference>
<evidence type="ECO:0000313" key="5">
    <source>
        <dbReference type="EMBL" id="CAL1151717.1"/>
    </source>
</evidence>
<evidence type="ECO:0000256" key="2">
    <source>
        <dbReference type="SAM" id="Coils"/>
    </source>
</evidence>
<keyword evidence="1" id="KW-0067">ATP-binding</keyword>
<accession>A0A9P1CTM5</accession>
<dbReference type="GO" id="GO:0008017">
    <property type="term" value="F:microtubule binding"/>
    <property type="evidence" value="ECO:0007669"/>
    <property type="project" value="InterPro"/>
</dbReference>
<dbReference type="OrthoDB" id="3176171at2759"/>
<name>A0A9P1CTM5_9DINO</name>
<sequence length="640" mass="69676">PEGGVFRSISAASTAHTLTGISESGLTIAHAAMEAMQEETAKAAAVRMQLEDQSRRLEAQLASANQMLGPLIQSHQQVQHLLQQMRPQARKQVFDGAVSPKVPLSPRQVSCGPVARRTIHVASTVRSPRMVAPPVVATVATVPPTVPGVATPIVRSVSIPGHVTPTPMAGYPTERWSSSVPNNVSQLASVASAVRASAEDGLESQSLKQLQSSNSLGIQTADGQEDEELLQKLMLVAEAASLITERSGMLEVKEARDRLQEVLAQGRARNLPKERLAPTERQRRRIHNLYQDLKGHLRIYCRVRPLNNKEKRNKDREALKVDGTKLQVPLTGDMFEFDGVFDMTSSQEDIFDASCDLAQSALDGRNVTVFCYGITGAGKTYTMYGAPGADGLTQRMIGEVFRKARLGGDNVTISGSMMELYNNYLVDLLRPIDWQGRQNPTLSLRLDKSGSVQVEGLAKEPAMDETELQAMFHRGLEQRAVAAHAMNAESSRSHVLFTVYVTREVEEGEGQVVSKLHFCDLGGCERLKKTEVEKEDRRLEAIEINKSLSALGDVIEAVAKKKKYVPYRNHKLTQLLQDAIGGGAKALMYVNCSPAHSTIRETANALKLANRAKSIVNLSADVKCPPSSPSSPGAAGTRRP</sequence>
<gene>
    <name evidence="4" type="ORF">C1SCF055_LOCUS24651</name>
</gene>
<evidence type="ECO:0000256" key="1">
    <source>
        <dbReference type="PROSITE-ProRule" id="PRU00283"/>
    </source>
</evidence>
<dbReference type="PRINTS" id="PR00380">
    <property type="entry name" value="KINESINHEAVY"/>
</dbReference>
<dbReference type="PANTHER" id="PTHR47972">
    <property type="entry name" value="KINESIN-LIKE PROTEIN KLP-3"/>
    <property type="match status" value="1"/>
</dbReference>
<feature type="binding site" evidence="1">
    <location>
        <begin position="373"/>
        <end position="380"/>
    </location>
    <ligand>
        <name>ATP</name>
        <dbReference type="ChEBI" id="CHEBI:30616"/>
    </ligand>
</feature>
<dbReference type="GO" id="GO:0005524">
    <property type="term" value="F:ATP binding"/>
    <property type="evidence" value="ECO:0007669"/>
    <property type="project" value="UniProtKB-UniRule"/>
</dbReference>
<organism evidence="4">
    <name type="scientific">Cladocopium goreaui</name>
    <dbReference type="NCBI Taxonomy" id="2562237"/>
    <lineage>
        <taxon>Eukaryota</taxon>
        <taxon>Sar</taxon>
        <taxon>Alveolata</taxon>
        <taxon>Dinophyceae</taxon>
        <taxon>Suessiales</taxon>
        <taxon>Symbiodiniaceae</taxon>
        <taxon>Cladocopium</taxon>
    </lineage>
</organism>
<proteinExistence type="inferred from homology"/>
<dbReference type="InterPro" id="IPR027640">
    <property type="entry name" value="Kinesin-like_fam"/>
</dbReference>
<dbReference type="AlphaFoldDB" id="A0A9P1CTM5"/>
<keyword evidence="1" id="KW-0547">Nucleotide-binding</keyword>
<comment type="caution">
    <text evidence="4">The sequence shown here is derived from an EMBL/GenBank/DDBJ whole genome shotgun (WGS) entry which is preliminary data.</text>
</comment>
<protein>
    <submittedName>
        <fullName evidence="6">Kinesin-like protein KIN-14E (Kinesin-like calmodulin-binding protein) (Protein ZWICHEL)</fullName>
    </submittedName>
</protein>
<evidence type="ECO:0000313" key="7">
    <source>
        <dbReference type="Proteomes" id="UP001152797"/>
    </source>
</evidence>
<dbReference type="InterPro" id="IPR027417">
    <property type="entry name" value="P-loop_NTPase"/>
</dbReference>
<reference evidence="4" key="1">
    <citation type="submission" date="2022-10" db="EMBL/GenBank/DDBJ databases">
        <authorList>
            <person name="Chen Y."/>
            <person name="Dougan E. K."/>
            <person name="Chan C."/>
            <person name="Rhodes N."/>
            <person name="Thang M."/>
        </authorList>
    </citation>
    <scope>NUCLEOTIDE SEQUENCE</scope>
</reference>
<dbReference type="Pfam" id="PF00225">
    <property type="entry name" value="Kinesin"/>
    <property type="match status" value="1"/>
</dbReference>
<reference evidence="5" key="2">
    <citation type="submission" date="2024-04" db="EMBL/GenBank/DDBJ databases">
        <authorList>
            <person name="Chen Y."/>
            <person name="Shah S."/>
            <person name="Dougan E. K."/>
            <person name="Thang M."/>
            <person name="Chan C."/>
        </authorList>
    </citation>
    <scope>NUCLEOTIDE SEQUENCE [LARGE SCALE GENOMIC DNA]</scope>
</reference>
<dbReference type="SMART" id="SM00129">
    <property type="entry name" value="KISc"/>
    <property type="match status" value="1"/>
</dbReference>